<dbReference type="OrthoDB" id="9810135at2"/>
<evidence type="ECO:0000256" key="3">
    <source>
        <dbReference type="ARBA" id="ARBA00022763"/>
    </source>
</evidence>
<dbReference type="InterPro" id="IPR011335">
    <property type="entry name" value="Restrct_endonuc-II-like"/>
</dbReference>
<dbReference type="InterPro" id="IPR014016">
    <property type="entry name" value="UvrD-like_ATP-bd"/>
</dbReference>
<dbReference type="Pfam" id="PF13361">
    <property type="entry name" value="UvrD_C"/>
    <property type="match status" value="1"/>
</dbReference>
<feature type="domain" description="UvrD-like helicase ATP-binding" evidence="17">
    <location>
        <begin position="15"/>
        <end position="462"/>
    </location>
</feature>
<dbReference type="GO" id="GO:0003677">
    <property type="term" value="F:DNA binding"/>
    <property type="evidence" value="ECO:0007669"/>
    <property type="project" value="UniProtKB-KW"/>
</dbReference>
<keyword evidence="10" id="KW-0413">Isomerase</keyword>
<feature type="region of interest" description="Disordered" evidence="16">
    <location>
        <begin position="496"/>
        <end position="518"/>
    </location>
</feature>
<keyword evidence="9" id="KW-0234">DNA repair</keyword>
<dbReference type="InterPro" id="IPR027417">
    <property type="entry name" value="P-loop_NTPase"/>
</dbReference>
<keyword evidence="6" id="KW-0269">Exonuclease</keyword>
<feature type="coiled-coil region" evidence="15">
    <location>
        <begin position="301"/>
        <end position="328"/>
    </location>
</feature>
<dbReference type="RefSeq" id="WP_145364101.1">
    <property type="nucleotide sequence ID" value="NZ_CP036268.1"/>
</dbReference>
<evidence type="ECO:0000256" key="16">
    <source>
        <dbReference type="SAM" id="MobiDB-lite"/>
    </source>
</evidence>
<evidence type="ECO:0000259" key="18">
    <source>
        <dbReference type="PROSITE" id="PS51217"/>
    </source>
</evidence>
<name>A0A517R2D3_9PLAN</name>
<evidence type="ECO:0000256" key="15">
    <source>
        <dbReference type="SAM" id="Coils"/>
    </source>
</evidence>
<evidence type="ECO:0000256" key="8">
    <source>
        <dbReference type="ARBA" id="ARBA00023125"/>
    </source>
</evidence>
<dbReference type="GO" id="GO:0033202">
    <property type="term" value="C:DNA helicase complex"/>
    <property type="evidence" value="ECO:0007669"/>
    <property type="project" value="TreeGrafter"/>
</dbReference>
<keyword evidence="5 14" id="KW-0347">Helicase</keyword>
<evidence type="ECO:0000259" key="17">
    <source>
        <dbReference type="PROSITE" id="PS51198"/>
    </source>
</evidence>
<dbReference type="SUPFAM" id="SSF52540">
    <property type="entry name" value="P-loop containing nucleoside triphosphate hydrolases"/>
    <property type="match status" value="1"/>
</dbReference>
<evidence type="ECO:0000256" key="14">
    <source>
        <dbReference type="PROSITE-ProRule" id="PRU00560"/>
    </source>
</evidence>
<evidence type="ECO:0000313" key="19">
    <source>
        <dbReference type="EMBL" id="QDT38040.1"/>
    </source>
</evidence>
<dbReference type="GO" id="GO:0016887">
    <property type="term" value="F:ATP hydrolysis activity"/>
    <property type="evidence" value="ECO:0007669"/>
    <property type="project" value="RHEA"/>
</dbReference>
<dbReference type="EC" id="5.6.2.4" evidence="12"/>
<keyword evidence="15" id="KW-0175">Coiled coil</keyword>
<dbReference type="InterPro" id="IPR038726">
    <property type="entry name" value="PDDEXK_AddAB-type"/>
</dbReference>
<keyword evidence="1" id="KW-0540">Nuclease</keyword>
<dbReference type="PROSITE" id="PS51198">
    <property type="entry name" value="UVRD_HELICASE_ATP_BIND"/>
    <property type="match status" value="1"/>
</dbReference>
<dbReference type="InterPro" id="IPR014017">
    <property type="entry name" value="DNA_helicase_UvrD-like_C"/>
</dbReference>
<evidence type="ECO:0000256" key="11">
    <source>
        <dbReference type="ARBA" id="ARBA00034617"/>
    </source>
</evidence>
<evidence type="ECO:0000256" key="2">
    <source>
        <dbReference type="ARBA" id="ARBA00022741"/>
    </source>
</evidence>
<dbReference type="GO" id="GO:0000725">
    <property type="term" value="P:recombinational repair"/>
    <property type="evidence" value="ECO:0007669"/>
    <property type="project" value="TreeGrafter"/>
</dbReference>
<dbReference type="GO" id="GO:0005829">
    <property type="term" value="C:cytosol"/>
    <property type="evidence" value="ECO:0007669"/>
    <property type="project" value="TreeGrafter"/>
</dbReference>
<dbReference type="InterPro" id="IPR011604">
    <property type="entry name" value="PDDEXK-like_dom_sf"/>
</dbReference>
<evidence type="ECO:0000256" key="12">
    <source>
        <dbReference type="ARBA" id="ARBA00034808"/>
    </source>
</evidence>
<dbReference type="EMBL" id="CP036268">
    <property type="protein sequence ID" value="QDT38040.1"/>
    <property type="molecule type" value="Genomic_DNA"/>
</dbReference>
<evidence type="ECO:0000256" key="13">
    <source>
        <dbReference type="ARBA" id="ARBA00048988"/>
    </source>
</evidence>
<dbReference type="PROSITE" id="PS51217">
    <property type="entry name" value="UVRD_HELICASE_CTER"/>
    <property type="match status" value="1"/>
</dbReference>
<dbReference type="InterPro" id="IPR000212">
    <property type="entry name" value="DNA_helicase_UvrD/REP"/>
</dbReference>
<dbReference type="Gene3D" id="1.10.486.10">
    <property type="entry name" value="PCRA, domain 4"/>
    <property type="match status" value="1"/>
</dbReference>
<proteinExistence type="predicted"/>
<sequence length="1163" mass="128403">MNQVDEPSPKIRPEPALTSQQEAAIHTEGVSISLSAGAGCGKTFVLTRRFLKELEPGGRAGSLGRLVAITFTERAARELRDRIRSRCREMLATAAAADAEHWLDLLRSIDTARVGTIHSFCASILRDAAVESEIDPAFGLLEPQVEPAVRSRAVRSAVTRLLEEDDADLAELVFQYGFDKAVTILEEMLSADTKAASDPKVDEIDDPGEIVAAWTEQWAERSVPILTEDFLSRPKVLSAFDLLSIHDTSNAVMQQRRATILATLAELRAGGSVETALADLADAAVVKGGGGKGAWVSEEVYEEIKDGLSDLRDEIKKLKSGIEFELEQAVEGARLGLIAQRVLNEVRREFRATKRELGVLDFDDLLTMTRDVLKKNEAVRRRVAAGIDLLMVDEFQDTDPVQAEIVSLICGNDLTRGKLFVVGDFKQSIYRFRGADPTVFAKLRGSLDASGQLSLSRNFRSRDEILRFANTLFAAPIGSSYEPLIAGTDSPPLSEPPIELLLPRGSDPAESSDDKRKREADAIARRIKQLIDDQIPRIRDHDGLRPVRPGDICILFRVKSHFPIYEEALRRASLGYYLVGSKAFYAQQEVNDVAMLCRWLAEPEDVLSLAGVLRSPLFGLDDEMLLALRDAGSTIDSGLFGETLPELSEQQAEQVRFAAQTLEELRFQKDRLPIRELLELAIDRTCYDGSMLLEKFGPRKVANLRKLLSMAAAADRSGIVSLGDFAARIGDAILEQADEELAATEAEGGDVIRLMSIHQSKGLEFPVVVLADMDWQDSSRPTKATIHAELGPLVPTPSKESSSHLGVMIHKVAERRADRDETVRLLYVAATRAADHLILSAALPPDGRFQSPWLKLIADKYDLETGLPFDSDADAPTAKLFDAPPDVSFETTARRTDTVRLCDLRETLAATEPERQIALTVPTIVRSEWSVTALTKCLSAPSLRKPVGQSSDQTPSSDDSLSDEPRDFGSAVHHMIESADMNDTPERRAIRLQSIAREFDVSPARLERTLETFSESDVADSILSAEQVERELDFRLPMTFESGTAMSITVVGQIDCLIRTSDGKWKLIDFKVPAIDSNDAQWPAQRKVLLERYSIQLQLYALACREIFAQSKTKPDVTAELVILGRKCRTIAVDVGLTALAELRTSIKEKLVELRDEETDGRR</sequence>
<keyword evidence="8" id="KW-0238">DNA-binding</keyword>
<feature type="region of interest" description="Disordered" evidence="16">
    <location>
        <begin position="943"/>
        <end position="967"/>
    </location>
</feature>
<keyword evidence="3" id="KW-0227">DNA damage</keyword>
<dbReference type="GO" id="GO:0005524">
    <property type="term" value="F:ATP binding"/>
    <property type="evidence" value="ECO:0007669"/>
    <property type="project" value="UniProtKB-UniRule"/>
</dbReference>
<dbReference type="Pfam" id="PF12705">
    <property type="entry name" value="PDDEXK_1"/>
    <property type="match status" value="1"/>
</dbReference>
<protein>
    <recommendedName>
        <fullName evidence="12">DNA 3'-5' helicase</fullName>
        <ecNumber evidence="12">5.6.2.4</ecNumber>
    </recommendedName>
</protein>
<feature type="domain" description="UvrD-like helicase C-terminal" evidence="18">
    <location>
        <begin position="463"/>
        <end position="762"/>
    </location>
</feature>
<evidence type="ECO:0000256" key="9">
    <source>
        <dbReference type="ARBA" id="ARBA00023204"/>
    </source>
</evidence>
<accession>A0A517R2D3</accession>
<keyword evidence="20" id="KW-1185">Reference proteome</keyword>
<keyword evidence="2 14" id="KW-0547">Nucleotide-binding</keyword>
<dbReference type="SUPFAM" id="SSF52980">
    <property type="entry name" value="Restriction endonuclease-like"/>
    <property type="match status" value="1"/>
</dbReference>
<dbReference type="GO" id="GO:0004527">
    <property type="term" value="F:exonuclease activity"/>
    <property type="evidence" value="ECO:0007669"/>
    <property type="project" value="UniProtKB-KW"/>
</dbReference>
<dbReference type="KEGG" id="svp:Pan189_24250"/>
<feature type="compositionally biased region" description="Low complexity" evidence="16">
    <location>
        <begin position="950"/>
        <end position="959"/>
    </location>
</feature>
<evidence type="ECO:0000256" key="1">
    <source>
        <dbReference type="ARBA" id="ARBA00022722"/>
    </source>
</evidence>
<dbReference type="PANTHER" id="PTHR11070">
    <property type="entry name" value="UVRD / RECB / PCRA DNA HELICASE FAMILY MEMBER"/>
    <property type="match status" value="1"/>
</dbReference>
<organism evidence="19 20">
    <name type="scientific">Stratiformator vulcanicus</name>
    <dbReference type="NCBI Taxonomy" id="2527980"/>
    <lineage>
        <taxon>Bacteria</taxon>
        <taxon>Pseudomonadati</taxon>
        <taxon>Planctomycetota</taxon>
        <taxon>Planctomycetia</taxon>
        <taxon>Planctomycetales</taxon>
        <taxon>Planctomycetaceae</taxon>
        <taxon>Stratiformator</taxon>
    </lineage>
</organism>
<keyword evidence="7 14" id="KW-0067">ATP-binding</keyword>
<dbReference type="AlphaFoldDB" id="A0A517R2D3"/>
<evidence type="ECO:0000256" key="7">
    <source>
        <dbReference type="ARBA" id="ARBA00022840"/>
    </source>
</evidence>
<reference evidence="19 20" key="1">
    <citation type="submission" date="2019-02" db="EMBL/GenBank/DDBJ databases">
        <title>Deep-cultivation of Planctomycetes and their phenomic and genomic characterization uncovers novel biology.</title>
        <authorList>
            <person name="Wiegand S."/>
            <person name="Jogler M."/>
            <person name="Boedeker C."/>
            <person name="Pinto D."/>
            <person name="Vollmers J."/>
            <person name="Rivas-Marin E."/>
            <person name="Kohn T."/>
            <person name="Peeters S.H."/>
            <person name="Heuer A."/>
            <person name="Rast P."/>
            <person name="Oberbeckmann S."/>
            <person name="Bunk B."/>
            <person name="Jeske O."/>
            <person name="Meyerdierks A."/>
            <person name="Storesund J.E."/>
            <person name="Kallscheuer N."/>
            <person name="Luecker S."/>
            <person name="Lage O.M."/>
            <person name="Pohl T."/>
            <person name="Merkel B.J."/>
            <person name="Hornburger P."/>
            <person name="Mueller R.-W."/>
            <person name="Bruemmer F."/>
            <person name="Labrenz M."/>
            <person name="Spormann A.M."/>
            <person name="Op den Camp H."/>
            <person name="Overmann J."/>
            <person name="Amann R."/>
            <person name="Jetten M.S.M."/>
            <person name="Mascher T."/>
            <person name="Medema M.H."/>
            <person name="Devos D.P."/>
            <person name="Kaster A.-K."/>
            <person name="Ovreas L."/>
            <person name="Rohde M."/>
            <person name="Galperin M.Y."/>
            <person name="Jogler C."/>
        </authorList>
    </citation>
    <scope>NUCLEOTIDE SEQUENCE [LARGE SCALE GENOMIC DNA]</scope>
    <source>
        <strain evidence="19 20">Pan189</strain>
    </source>
</reference>
<evidence type="ECO:0000256" key="6">
    <source>
        <dbReference type="ARBA" id="ARBA00022839"/>
    </source>
</evidence>
<evidence type="ECO:0000256" key="10">
    <source>
        <dbReference type="ARBA" id="ARBA00023235"/>
    </source>
</evidence>
<dbReference type="GO" id="GO:0043138">
    <property type="term" value="F:3'-5' DNA helicase activity"/>
    <property type="evidence" value="ECO:0007669"/>
    <property type="project" value="UniProtKB-EC"/>
</dbReference>
<gene>
    <name evidence="19" type="primary">addA</name>
    <name evidence="19" type="ORF">Pan189_24250</name>
</gene>
<feature type="binding site" evidence="14">
    <location>
        <begin position="36"/>
        <end position="43"/>
    </location>
    <ligand>
        <name>ATP</name>
        <dbReference type="ChEBI" id="CHEBI:30616"/>
    </ligand>
</feature>
<evidence type="ECO:0000256" key="4">
    <source>
        <dbReference type="ARBA" id="ARBA00022801"/>
    </source>
</evidence>
<dbReference type="Gene3D" id="3.90.320.10">
    <property type="match status" value="1"/>
</dbReference>
<comment type="catalytic activity">
    <reaction evidence="13">
        <text>ATP + H2O = ADP + phosphate + H(+)</text>
        <dbReference type="Rhea" id="RHEA:13065"/>
        <dbReference type="ChEBI" id="CHEBI:15377"/>
        <dbReference type="ChEBI" id="CHEBI:15378"/>
        <dbReference type="ChEBI" id="CHEBI:30616"/>
        <dbReference type="ChEBI" id="CHEBI:43474"/>
        <dbReference type="ChEBI" id="CHEBI:456216"/>
        <dbReference type="EC" id="5.6.2.4"/>
    </reaction>
</comment>
<dbReference type="Pfam" id="PF00580">
    <property type="entry name" value="UvrD-helicase"/>
    <property type="match status" value="1"/>
</dbReference>
<evidence type="ECO:0000313" key="20">
    <source>
        <dbReference type="Proteomes" id="UP000317318"/>
    </source>
</evidence>
<comment type="catalytic activity">
    <reaction evidence="11">
        <text>Couples ATP hydrolysis with the unwinding of duplex DNA by translocating in the 3'-5' direction.</text>
        <dbReference type="EC" id="5.6.2.4"/>
    </reaction>
</comment>
<keyword evidence="4 14" id="KW-0378">Hydrolase</keyword>
<dbReference type="PANTHER" id="PTHR11070:SF48">
    <property type="entry name" value="ATP-DEPENDENT HELICASE_NUCLEASE SUBUNIT A"/>
    <property type="match status" value="1"/>
</dbReference>
<dbReference type="Gene3D" id="3.40.50.300">
    <property type="entry name" value="P-loop containing nucleotide triphosphate hydrolases"/>
    <property type="match status" value="4"/>
</dbReference>
<evidence type="ECO:0000256" key="5">
    <source>
        <dbReference type="ARBA" id="ARBA00022806"/>
    </source>
</evidence>
<dbReference type="Proteomes" id="UP000317318">
    <property type="component" value="Chromosome"/>
</dbReference>